<feature type="compositionally biased region" description="Basic and acidic residues" evidence="1">
    <location>
        <begin position="336"/>
        <end position="346"/>
    </location>
</feature>
<dbReference type="PANTHER" id="PTHR14580">
    <property type="entry name" value="MULTIPLE MYELOMA TUMOR-ASSOCIATED PROTEIN 2 FAMILY MEMBER"/>
    <property type="match status" value="1"/>
</dbReference>
<dbReference type="Pfam" id="PF10159">
    <property type="entry name" value="MMtag"/>
    <property type="match status" value="1"/>
</dbReference>
<evidence type="ECO:0000259" key="2">
    <source>
        <dbReference type="Pfam" id="PF10159"/>
    </source>
</evidence>
<comment type="caution">
    <text evidence="3">The sequence shown here is derived from an EMBL/GenBank/DDBJ whole genome shotgun (WGS) entry which is preliminary data.</text>
</comment>
<keyword evidence="3" id="KW-0418">Kinase</keyword>
<feature type="domain" description="Multiple myeloma tumor-associated protein 2-like N-terminal" evidence="2">
    <location>
        <begin position="9"/>
        <end position="88"/>
    </location>
</feature>
<dbReference type="PANTHER" id="PTHR14580:SF0">
    <property type="entry name" value="MULTIPLE MYELOMA TUMOR-ASSOCIATED PROTEIN 2"/>
    <property type="match status" value="1"/>
</dbReference>
<feature type="compositionally biased region" description="Basic and acidic residues" evidence="1">
    <location>
        <begin position="140"/>
        <end position="151"/>
    </location>
</feature>
<protein>
    <submittedName>
        <fullName evidence="3">Kinase phosphorylation protein-domain-containing protein</fullName>
    </submittedName>
</protein>
<keyword evidence="4" id="KW-1185">Reference proteome</keyword>
<dbReference type="InterPro" id="IPR019315">
    <property type="entry name" value="MMTA2_N"/>
</dbReference>
<gene>
    <name evidence="3" type="ORF">BCR39DRAFT_350505</name>
</gene>
<feature type="region of interest" description="Disordered" evidence="1">
    <location>
        <begin position="140"/>
        <end position="159"/>
    </location>
</feature>
<name>A0A1Y2BDA7_9TREE</name>
<feature type="region of interest" description="Disordered" evidence="1">
    <location>
        <begin position="177"/>
        <end position="368"/>
    </location>
</feature>
<dbReference type="AlphaFoldDB" id="A0A1Y2BDA7"/>
<feature type="compositionally biased region" description="Basic and acidic residues" evidence="1">
    <location>
        <begin position="178"/>
        <end position="307"/>
    </location>
</feature>
<feature type="compositionally biased region" description="Basic and acidic residues" evidence="1">
    <location>
        <begin position="117"/>
        <end position="134"/>
    </location>
</feature>
<dbReference type="OrthoDB" id="5390672at2759"/>
<evidence type="ECO:0000313" key="4">
    <source>
        <dbReference type="Proteomes" id="UP000193986"/>
    </source>
</evidence>
<accession>A0A1Y2BDA7</accession>
<proteinExistence type="predicted"/>
<evidence type="ECO:0000313" key="3">
    <source>
        <dbReference type="EMBL" id="ORY32793.1"/>
    </source>
</evidence>
<keyword evidence="3" id="KW-0808">Transferase</keyword>
<sequence length="397" mass="47293">MHDGPIREGNRGGQGDFRWAAVVDDKHRENYLGHSVQAPQGRWQKNKDIHWYQRDALPLDKAAADRERAEEIKRLKEQEEEALAVALGFAPKKKPVGEEDGGDGTTGTGANGVPVKGEIERLEKEARRREKEEGILLGLEEKEGQAGDGRKVMLGYRGRLGRGWKKGHARLLRRLRREQRALKRVEKEVKREEKERSKGDRRSKREYSENHYDRRRSRDRDDRPSRREDDRYDRHRSRDHENRYDRHKSRDHEDREDRHRSRVHEDRDDRHRSRDHADRHRSREYDDRDHRQERDPRSRRYDNKDDETYQNQRRRHDKTPPVKRERRSMSRTPPPVKREGEREQRSRSRTPPVKRERRSQSPLKRDRVPVVPVVPASVSAGVEPESTSFLIVDESDI</sequence>
<dbReference type="Proteomes" id="UP000193986">
    <property type="component" value="Unassembled WGS sequence"/>
</dbReference>
<dbReference type="InterPro" id="IPR039207">
    <property type="entry name" value="MMTAG2-like"/>
</dbReference>
<organism evidence="3 4">
    <name type="scientific">Naematelia encephala</name>
    <dbReference type="NCBI Taxonomy" id="71784"/>
    <lineage>
        <taxon>Eukaryota</taxon>
        <taxon>Fungi</taxon>
        <taxon>Dikarya</taxon>
        <taxon>Basidiomycota</taxon>
        <taxon>Agaricomycotina</taxon>
        <taxon>Tremellomycetes</taxon>
        <taxon>Tremellales</taxon>
        <taxon>Naemateliaceae</taxon>
        <taxon>Naematelia</taxon>
    </lineage>
</organism>
<dbReference type="InParanoid" id="A0A1Y2BDA7"/>
<dbReference type="EMBL" id="MCFC01000008">
    <property type="protein sequence ID" value="ORY32793.1"/>
    <property type="molecule type" value="Genomic_DNA"/>
</dbReference>
<reference evidence="3 4" key="1">
    <citation type="submission" date="2016-07" db="EMBL/GenBank/DDBJ databases">
        <title>Pervasive Adenine N6-methylation of Active Genes in Fungi.</title>
        <authorList>
            <consortium name="DOE Joint Genome Institute"/>
            <person name="Mondo S.J."/>
            <person name="Dannebaum R.O."/>
            <person name="Kuo R.C."/>
            <person name="Labutti K."/>
            <person name="Haridas S."/>
            <person name="Kuo A."/>
            <person name="Salamov A."/>
            <person name="Ahrendt S.R."/>
            <person name="Lipzen A."/>
            <person name="Sullivan W."/>
            <person name="Andreopoulos W.B."/>
            <person name="Clum A."/>
            <person name="Lindquist E."/>
            <person name="Daum C."/>
            <person name="Ramamoorthy G.K."/>
            <person name="Gryganskyi A."/>
            <person name="Culley D."/>
            <person name="Magnuson J.K."/>
            <person name="James T.Y."/>
            <person name="O'Malley M.A."/>
            <person name="Stajich J.E."/>
            <person name="Spatafora J.W."/>
            <person name="Visel A."/>
            <person name="Grigoriev I.V."/>
        </authorList>
    </citation>
    <scope>NUCLEOTIDE SEQUENCE [LARGE SCALE GENOMIC DNA]</scope>
    <source>
        <strain evidence="3 4">68-887.2</strain>
    </source>
</reference>
<feature type="region of interest" description="Disordered" evidence="1">
    <location>
        <begin position="86"/>
        <end position="134"/>
    </location>
</feature>
<evidence type="ECO:0000256" key="1">
    <source>
        <dbReference type="SAM" id="MobiDB-lite"/>
    </source>
</evidence>
<dbReference type="GO" id="GO:0016301">
    <property type="term" value="F:kinase activity"/>
    <property type="evidence" value="ECO:0007669"/>
    <property type="project" value="UniProtKB-KW"/>
</dbReference>